<proteinExistence type="predicted"/>
<dbReference type="EMBL" id="FXZK01000002">
    <property type="protein sequence ID" value="SMY07367.1"/>
    <property type="molecule type" value="Genomic_DNA"/>
</dbReference>
<protein>
    <recommendedName>
        <fullName evidence="4">Glycosyl transferase family 2</fullName>
    </recommendedName>
</protein>
<evidence type="ECO:0000256" key="1">
    <source>
        <dbReference type="SAM" id="MobiDB-lite"/>
    </source>
</evidence>
<dbReference type="Gene3D" id="3.90.550.10">
    <property type="entry name" value="Spore Coat Polysaccharide Biosynthesis Protein SpsA, Chain A"/>
    <property type="match status" value="1"/>
</dbReference>
<organism evidence="2 3">
    <name type="scientific">Flavimaricola marinus</name>
    <dbReference type="NCBI Taxonomy" id="1819565"/>
    <lineage>
        <taxon>Bacteria</taxon>
        <taxon>Pseudomonadati</taxon>
        <taxon>Pseudomonadota</taxon>
        <taxon>Alphaproteobacteria</taxon>
        <taxon>Rhodobacterales</taxon>
        <taxon>Paracoccaceae</taxon>
        <taxon>Flavimaricola</taxon>
    </lineage>
</organism>
<name>A0A238LCC0_9RHOB</name>
<evidence type="ECO:0008006" key="4">
    <source>
        <dbReference type="Google" id="ProtNLM"/>
    </source>
</evidence>
<evidence type="ECO:0000313" key="2">
    <source>
        <dbReference type="EMBL" id="SMY07367.1"/>
    </source>
</evidence>
<feature type="region of interest" description="Disordered" evidence="1">
    <location>
        <begin position="145"/>
        <end position="174"/>
    </location>
</feature>
<dbReference type="InterPro" id="IPR029044">
    <property type="entry name" value="Nucleotide-diphossugar_trans"/>
</dbReference>
<sequence length="248" mass="28842">MSKTLTTYILSYERPIYLWATLDSLYRTTKSDMRFVLIDSASRDPLVHKVIDGFSRRHMFDEVVRLEENDSTWFAPFFAERLKDVGDVFFSVESDVTIEPEETCWAQRMLGVMEQNPKLAMLGSKIDKSDFVDIDAMEKRLGRGLTTSEKKQFKESSPERSMEDIGPDEVQSPFNPPGRLLALRTEALQNHITKWEQSSDYQMHLILKENGWETGIYGGVTHRHLSLCNHFDYPEYSMADRDLYMKSK</sequence>
<accession>A0A238LCC0</accession>
<dbReference type="AlphaFoldDB" id="A0A238LCC0"/>
<feature type="compositionally biased region" description="Basic and acidic residues" evidence="1">
    <location>
        <begin position="148"/>
        <end position="163"/>
    </location>
</feature>
<dbReference type="SUPFAM" id="SSF53448">
    <property type="entry name" value="Nucleotide-diphospho-sugar transferases"/>
    <property type="match status" value="1"/>
</dbReference>
<keyword evidence="3" id="KW-1185">Reference proteome</keyword>
<dbReference type="Proteomes" id="UP000201613">
    <property type="component" value="Unassembled WGS sequence"/>
</dbReference>
<dbReference type="RefSeq" id="WP_133064988.1">
    <property type="nucleotide sequence ID" value="NZ_FXZK01000002.1"/>
</dbReference>
<dbReference type="OrthoDB" id="7830365at2"/>
<reference evidence="2 3" key="1">
    <citation type="submission" date="2017-05" db="EMBL/GenBank/DDBJ databases">
        <authorList>
            <person name="Song R."/>
            <person name="Chenine A.L."/>
            <person name="Ruprecht R.M."/>
        </authorList>
    </citation>
    <scope>NUCLEOTIDE SEQUENCE [LARGE SCALE GENOMIC DNA]</scope>
    <source>
        <strain evidence="2 3">CECT 8899</strain>
    </source>
</reference>
<evidence type="ECO:0000313" key="3">
    <source>
        <dbReference type="Proteomes" id="UP000201613"/>
    </source>
</evidence>
<gene>
    <name evidence="2" type="ORF">LOM8899_01502</name>
</gene>